<dbReference type="Pfam" id="PF13499">
    <property type="entry name" value="EF-hand_7"/>
    <property type="match status" value="1"/>
</dbReference>
<evidence type="ECO:0000313" key="4">
    <source>
        <dbReference type="EMBL" id="CAD8837697.1"/>
    </source>
</evidence>
<name>A0A7S0ZZP7_NOCSC</name>
<reference evidence="4" key="1">
    <citation type="submission" date="2021-01" db="EMBL/GenBank/DDBJ databases">
        <authorList>
            <person name="Corre E."/>
            <person name="Pelletier E."/>
            <person name="Niang G."/>
            <person name="Scheremetjew M."/>
            <person name="Finn R."/>
            <person name="Kale V."/>
            <person name="Holt S."/>
            <person name="Cochrane G."/>
            <person name="Meng A."/>
            <person name="Brown T."/>
            <person name="Cohen L."/>
        </authorList>
    </citation>
    <scope>NUCLEOTIDE SEQUENCE</scope>
</reference>
<dbReference type="EMBL" id="HBFQ01017322">
    <property type="protein sequence ID" value="CAD8837697.1"/>
    <property type="molecule type" value="Transcribed_RNA"/>
</dbReference>
<dbReference type="SUPFAM" id="SSF47473">
    <property type="entry name" value="EF-hand"/>
    <property type="match status" value="1"/>
</dbReference>
<dbReference type="AlphaFoldDB" id="A0A7S0ZZP7"/>
<dbReference type="Pfam" id="PF13833">
    <property type="entry name" value="EF-hand_8"/>
    <property type="match status" value="1"/>
</dbReference>
<dbReference type="PANTHER" id="PTHR23050">
    <property type="entry name" value="CALCIUM BINDING PROTEIN"/>
    <property type="match status" value="1"/>
</dbReference>
<dbReference type="PROSITE" id="PS00018">
    <property type="entry name" value="EF_HAND_1"/>
    <property type="match status" value="1"/>
</dbReference>
<organism evidence="4">
    <name type="scientific">Noctiluca scintillans</name>
    <name type="common">Sea sparkle</name>
    <name type="synonym">Red tide dinoflagellate</name>
    <dbReference type="NCBI Taxonomy" id="2966"/>
    <lineage>
        <taxon>Eukaryota</taxon>
        <taxon>Sar</taxon>
        <taxon>Alveolata</taxon>
        <taxon>Dinophyceae</taxon>
        <taxon>Noctilucales</taxon>
        <taxon>Noctilucaceae</taxon>
        <taxon>Noctiluca</taxon>
    </lineage>
</organism>
<dbReference type="PROSITE" id="PS50222">
    <property type="entry name" value="EF_HAND_2"/>
    <property type="match status" value="2"/>
</dbReference>
<keyword evidence="1" id="KW-0677">Repeat</keyword>
<dbReference type="CDD" id="cd00051">
    <property type="entry name" value="EFh"/>
    <property type="match status" value="1"/>
</dbReference>
<accession>A0A7S0ZZP7</accession>
<dbReference type="SMART" id="SM00054">
    <property type="entry name" value="EFh"/>
    <property type="match status" value="3"/>
</dbReference>
<evidence type="ECO:0000256" key="2">
    <source>
        <dbReference type="ARBA" id="ARBA00022837"/>
    </source>
</evidence>
<dbReference type="InterPro" id="IPR050145">
    <property type="entry name" value="Centrin_CML-like"/>
</dbReference>
<feature type="domain" description="EF-hand" evidence="3">
    <location>
        <begin position="58"/>
        <end position="93"/>
    </location>
</feature>
<keyword evidence="2" id="KW-0106">Calcium</keyword>
<sequence>MKAEWMDIASKSSVKLLRITAAAEPVGLLFGISCGRETLRFWREKMDAFQPRTWSARVKQAVVEMLFKLFDLDGTGAVDAAELQVVLAAFGVVLPENKELHIDFIQKWDTCHSGKLCLEDFQRFIETRTAELFSLLVDPNSPGADTISRADLRRVADEMKLDFADSELTAMIAALDTSGDGLIRADEFEQLVLIKQESKGLHVGARCQSDKFFLDSDSGFGSDNESV</sequence>
<dbReference type="InterPro" id="IPR011992">
    <property type="entry name" value="EF-hand-dom_pair"/>
</dbReference>
<protein>
    <recommendedName>
        <fullName evidence="3">EF-hand domain-containing protein</fullName>
    </recommendedName>
</protein>
<proteinExistence type="predicted"/>
<dbReference type="InterPro" id="IPR002048">
    <property type="entry name" value="EF_hand_dom"/>
</dbReference>
<evidence type="ECO:0000256" key="1">
    <source>
        <dbReference type="ARBA" id="ARBA00022737"/>
    </source>
</evidence>
<dbReference type="GO" id="GO:0005509">
    <property type="term" value="F:calcium ion binding"/>
    <property type="evidence" value="ECO:0007669"/>
    <property type="project" value="InterPro"/>
</dbReference>
<gene>
    <name evidence="4" type="ORF">NSCI0253_LOCUS12045</name>
</gene>
<dbReference type="InterPro" id="IPR018247">
    <property type="entry name" value="EF_Hand_1_Ca_BS"/>
</dbReference>
<feature type="domain" description="EF-hand" evidence="3">
    <location>
        <begin position="163"/>
        <end position="198"/>
    </location>
</feature>
<evidence type="ECO:0000259" key="3">
    <source>
        <dbReference type="PROSITE" id="PS50222"/>
    </source>
</evidence>
<dbReference type="Gene3D" id="1.10.238.10">
    <property type="entry name" value="EF-hand"/>
    <property type="match status" value="2"/>
</dbReference>